<sequence length="261" mass="29043">MLCCWPLGQSRSLYRLPASACFGLLLATPRRVAAPSPSCNPQSFLISLGRERPPPCCVNADFEPTEVEGFADDGSGEGLVGDGVFIEMTKTGTNSRRIVSRIGINTTLDVIWGILTDYERLAEFIPGLAVSKLLEKRENFARLYQIGEQELAFGLKFGAKGIVDCFEKDLVSTPSRRNRDIEFNMIEGDFEVFQGKWSIEQSDGGGQGEYFQTILSYMVDVKPKLWLPVGLVEGRLCKEIQTNLLSIREEARKASRDHLPI</sequence>
<evidence type="ECO:0000313" key="2">
    <source>
        <dbReference type="Proteomes" id="UP001057402"/>
    </source>
</evidence>
<evidence type="ECO:0000313" key="1">
    <source>
        <dbReference type="EMBL" id="KAI4363731.1"/>
    </source>
</evidence>
<keyword evidence="2" id="KW-1185">Reference proteome</keyword>
<proteinExistence type="predicted"/>
<dbReference type="Proteomes" id="UP001057402">
    <property type="component" value="Chromosome 6"/>
</dbReference>
<organism evidence="1 2">
    <name type="scientific">Melastoma candidum</name>
    <dbReference type="NCBI Taxonomy" id="119954"/>
    <lineage>
        <taxon>Eukaryota</taxon>
        <taxon>Viridiplantae</taxon>
        <taxon>Streptophyta</taxon>
        <taxon>Embryophyta</taxon>
        <taxon>Tracheophyta</taxon>
        <taxon>Spermatophyta</taxon>
        <taxon>Magnoliopsida</taxon>
        <taxon>eudicotyledons</taxon>
        <taxon>Gunneridae</taxon>
        <taxon>Pentapetalae</taxon>
        <taxon>rosids</taxon>
        <taxon>malvids</taxon>
        <taxon>Myrtales</taxon>
        <taxon>Melastomataceae</taxon>
        <taxon>Melastomatoideae</taxon>
        <taxon>Melastomateae</taxon>
        <taxon>Melastoma</taxon>
    </lineage>
</organism>
<comment type="caution">
    <text evidence="1">The sequence shown here is derived from an EMBL/GenBank/DDBJ whole genome shotgun (WGS) entry which is preliminary data.</text>
</comment>
<reference evidence="2" key="1">
    <citation type="journal article" date="2023" name="Front. Plant Sci.">
        <title>Chromosomal-level genome assembly of Melastoma candidum provides insights into trichome evolution.</title>
        <authorList>
            <person name="Zhong Y."/>
            <person name="Wu W."/>
            <person name="Sun C."/>
            <person name="Zou P."/>
            <person name="Liu Y."/>
            <person name="Dai S."/>
            <person name="Zhou R."/>
        </authorList>
    </citation>
    <scope>NUCLEOTIDE SEQUENCE [LARGE SCALE GENOMIC DNA]</scope>
</reference>
<protein>
    <submittedName>
        <fullName evidence="1">Uncharacterized protein</fullName>
    </submittedName>
</protein>
<dbReference type="EMBL" id="CM042885">
    <property type="protein sequence ID" value="KAI4363731.1"/>
    <property type="molecule type" value="Genomic_DNA"/>
</dbReference>
<accession>A0ACB9QBH4</accession>
<name>A0ACB9QBH4_9MYRT</name>
<gene>
    <name evidence="1" type="ORF">MLD38_019910</name>
</gene>